<comment type="caution">
    <text evidence="2">The sequence shown here is derived from an EMBL/GenBank/DDBJ whole genome shotgun (WGS) entry which is preliminary data.</text>
</comment>
<accession>A0A812KRC6</accession>
<feature type="region of interest" description="Disordered" evidence="1">
    <location>
        <begin position="52"/>
        <end position="81"/>
    </location>
</feature>
<dbReference type="AlphaFoldDB" id="A0A812KRC6"/>
<evidence type="ECO:0000313" key="2">
    <source>
        <dbReference type="EMBL" id="CAE7228697.1"/>
    </source>
</evidence>
<feature type="compositionally biased region" description="Acidic residues" evidence="1">
    <location>
        <begin position="58"/>
        <end position="78"/>
    </location>
</feature>
<organism evidence="2 3">
    <name type="scientific">Symbiodinium natans</name>
    <dbReference type="NCBI Taxonomy" id="878477"/>
    <lineage>
        <taxon>Eukaryota</taxon>
        <taxon>Sar</taxon>
        <taxon>Alveolata</taxon>
        <taxon>Dinophyceae</taxon>
        <taxon>Suessiales</taxon>
        <taxon>Symbiodiniaceae</taxon>
        <taxon>Symbiodinium</taxon>
    </lineage>
</organism>
<gene>
    <name evidence="2" type="ORF">SNAT2548_LOCUS9125</name>
</gene>
<sequence length="163" mass="18700">VYVKDFYAKLKEVAKHTSPSNRTAWDADEVAELARLLDDEVRRVSTLLDWEKGSEQLQADDEDRAEEEEDDDDEDEPDGTVLSEVATINSHDCWPLHQLESLQVSGRWDPRTTRQGSAGLPKLAWIISDHELSARTKQINKTRQEERGRNKEERGGTARKEKE</sequence>
<keyword evidence="3" id="KW-1185">Reference proteome</keyword>
<protein>
    <submittedName>
        <fullName evidence="2">Uncharacterized protein</fullName>
    </submittedName>
</protein>
<name>A0A812KRC6_9DINO</name>
<reference evidence="2" key="1">
    <citation type="submission" date="2021-02" db="EMBL/GenBank/DDBJ databases">
        <authorList>
            <person name="Dougan E. K."/>
            <person name="Rhodes N."/>
            <person name="Thang M."/>
            <person name="Chan C."/>
        </authorList>
    </citation>
    <scope>NUCLEOTIDE SEQUENCE</scope>
</reference>
<feature type="region of interest" description="Disordered" evidence="1">
    <location>
        <begin position="134"/>
        <end position="163"/>
    </location>
</feature>
<proteinExistence type="predicted"/>
<evidence type="ECO:0000256" key="1">
    <source>
        <dbReference type="SAM" id="MobiDB-lite"/>
    </source>
</evidence>
<dbReference type="Proteomes" id="UP000604046">
    <property type="component" value="Unassembled WGS sequence"/>
</dbReference>
<feature type="non-terminal residue" evidence="2">
    <location>
        <position position="1"/>
    </location>
</feature>
<dbReference type="EMBL" id="CAJNDS010000701">
    <property type="protein sequence ID" value="CAE7228697.1"/>
    <property type="molecule type" value="Genomic_DNA"/>
</dbReference>
<evidence type="ECO:0000313" key="3">
    <source>
        <dbReference type="Proteomes" id="UP000604046"/>
    </source>
</evidence>
<feature type="compositionally biased region" description="Basic and acidic residues" evidence="1">
    <location>
        <begin position="142"/>
        <end position="163"/>
    </location>
</feature>